<dbReference type="OrthoDB" id="9779263at2"/>
<evidence type="ECO:0000313" key="2">
    <source>
        <dbReference type="EMBL" id="SMO56501.1"/>
    </source>
</evidence>
<dbReference type="RefSeq" id="WP_142527563.1">
    <property type="nucleotide sequence ID" value="NZ_CBCSJO010000004.1"/>
</dbReference>
<dbReference type="CDD" id="cd04182">
    <property type="entry name" value="GT_2_like_f"/>
    <property type="match status" value="1"/>
</dbReference>
<gene>
    <name evidence="2" type="ORF">SAMN06265348_103387</name>
</gene>
<dbReference type="SUPFAM" id="SSF53448">
    <property type="entry name" value="Nucleotide-diphospho-sugar transferases"/>
    <property type="match status" value="1"/>
</dbReference>
<dbReference type="Proteomes" id="UP000320300">
    <property type="component" value="Unassembled WGS sequence"/>
</dbReference>
<dbReference type="PANTHER" id="PTHR43777">
    <property type="entry name" value="MOLYBDENUM COFACTOR CYTIDYLYLTRANSFERASE"/>
    <property type="match status" value="1"/>
</dbReference>
<keyword evidence="2" id="KW-0808">Transferase</keyword>
<dbReference type="PANTHER" id="PTHR43777:SF1">
    <property type="entry name" value="MOLYBDENUM COFACTOR CYTIDYLYLTRANSFERASE"/>
    <property type="match status" value="1"/>
</dbReference>
<evidence type="ECO:0000259" key="1">
    <source>
        <dbReference type="Pfam" id="PF12804"/>
    </source>
</evidence>
<dbReference type="GO" id="GO:0016779">
    <property type="term" value="F:nucleotidyltransferase activity"/>
    <property type="evidence" value="ECO:0007669"/>
    <property type="project" value="UniProtKB-KW"/>
</dbReference>
<reference evidence="2 3" key="1">
    <citation type="submission" date="2017-05" db="EMBL/GenBank/DDBJ databases">
        <authorList>
            <person name="Varghese N."/>
            <person name="Submissions S."/>
        </authorList>
    </citation>
    <scope>NUCLEOTIDE SEQUENCE [LARGE SCALE GENOMIC DNA]</scope>
    <source>
        <strain evidence="2 3">DSM 19036</strain>
    </source>
</reference>
<dbReference type="AlphaFoldDB" id="A0A521CCH7"/>
<sequence length="228" mass="24562">MSRINQFGIIILAAGSSSRLGEPKQLLSYQHKSLLQHTIDAAKDTRDGIVVVILGGNHEAVAKEVEGPGLIYNADWEEGMSSSIRTGLSALLEKYTAPEPNDPADIEGTELQAGLQSDETTTSEAQTDLDGVIITVCDQPFLTTAVLEALLDEAKLSGKSIVASAYNGTLGTPVYFGRQHFDDLLALKGQEGAKMLLKKYEAQVASVPFEKGEIDIDTFEDYQKLISS</sequence>
<name>A0A521CCH7_9SPHI</name>
<keyword evidence="3" id="KW-1185">Reference proteome</keyword>
<proteinExistence type="predicted"/>
<keyword evidence="2" id="KW-0548">Nucleotidyltransferase</keyword>
<dbReference type="InterPro" id="IPR029044">
    <property type="entry name" value="Nucleotide-diphossugar_trans"/>
</dbReference>
<protein>
    <submittedName>
        <fullName evidence="2">Molybdenum cofactor cytidylyltransferase</fullName>
    </submittedName>
</protein>
<dbReference type="InterPro" id="IPR025877">
    <property type="entry name" value="MobA-like_NTP_Trfase"/>
</dbReference>
<dbReference type="EMBL" id="FXTN01000003">
    <property type="protein sequence ID" value="SMO56501.1"/>
    <property type="molecule type" value="Genomic_DNA"/>
</dbReference>
<dbReference type="Gene3D" id="3.90.550.10">
    <property type="entry name" value="Spore Coat Polysaccharide Biosynthesis Protein SpsA, Chain A"/>
    <property type="match status" value="1"/>
</dbReference>
<organism evidence="2 3">
    <name type="scientific">Pedobacter westerhofensis</name>
    <dbReference type="NCBI Taxonomy" id="425512"/>
    <lineage>
        <taxon>Bacteria</taxon>
        <taxon>Pseudomonadati</taxon>
        <taxon>Bacteroidota</taxon>
        <taxon>Sphingobacteriia</taxon>
        <taxon>Sphingobacteriales</taxon>
        <taxon>Sphingobacteriaceae</taxon>
        <taxon>Pedobacter</taxon>
    </lineage>
</organism>
<dbReference type="Pfam" id="PF12804">
    <property type="entry name" value="NTP_transf_3"/>
    <property type="match status" value="1"/>
</dbReference>
<accession>A0A521CCH7</accession>
<feature type="domain" description="MobA-like NTP transferase" evidence="1">
    <location>
        <begin position="10"/>
        <end position="201"/>
    </location>
</feature>
<evidence type="ECO:0000313" key="3">
    <source>
        <dbReference type="Proteomes" id="UP000320300"/>
    </source>
</evidence>